<keyword evidence="8" id="KW-1133">Transmembrane helix</keyword>
<evidence type="ECO:0000256" key="7">
    <source>
        <dbReference type="ARBA" id="ARBA00022837"/>
    </source>
</evidence>
<evidence type="ECO:0000256" key="6">
    <source>
        <dbReference type="ARBA" id="ARBA00022792"/>
    </source>
</evidence>
<evidence type="ECO:0000256" key="3">
    <source>
        <dbReference type="ARBA" id="ARBA00022448"/>
    </source>
</evidence>
<feature type="domain" description="EF-hand" evidence="14">
    <location>
        <begin position="120"/>
        <end position="155"/>
    </location>
</feature>
<comment type="similarity">
    <text evidence="2 12">Belongs to the mitochondrial carrier (TC 2.A.29) family.</text>
</comment>
<evidence type="ECO:0000256" key="11">
    <source>
        <dbReference type="PROSITE-ProRule" id="PRU00282"/>
    </source>
</evidence>
<evidence type="ECO:0000313" key="15">
    <source>
        <dbReference type="EMBL" id="KAJ8300124.1"/>
    </source>
</evidence>
<evidence type="ECO:0000256" key="9">
    <source>
        <dbReference type="ARBA" id="ARBA00023128"/>
    </source>
</evidence>
<gene>
    <name evidence="15" type="ORF">KUTeg_021643</name>
</gene>
<feature type="region of interest" description="Disordered" evidence="13">
    <location>
        <begin position="1"/>
        <end position="21"/>
    </location>
</feature>
<dbReference type="SUPFAM" id="SSF47473">
    <property type="entry name" value="EF-hand"/>
    <property type="match status" value="1"/>
</dbReference>
<protein>
    <recommendedName>
        <fullName evidence="14">EF-hand domain-containing protein</fullName>
    </recommendedName>
</protein>
<feature type="repeat" description="Solcar" evidence="11">
    <location>
        <begin position="390"/>
        <end position="481"/>
    </location>
</feature>
<reference evidence="15 16" key="1">
    <citation type="submission" date="2022-12" db="EMBL/GenBank/DDBJ databases">
        <title>Chromosome-level genome of Tegillarca granosa.</title>
        <authorList>
            <person name="Kim J."/>
        </authorList>
    </citation>
    <scope>NUCLEOTIDE SEQUENCE [LARGE SCALE GENOMIC DNA]</scope>
    <source>
        <strain evidence="15">Teg-2019</strain>
        <tissue evidence="15">Adductor muscle</tissue>
    </source>
</reference>
<evidence type="ECO:0000256" key="12">
    <source>
        <dbReference type="RuleBase" id="RU000488"/>
    </source>
</evidence>
<dbReference type="Pfam" id="PF13499">
    <property type="entry name" value="EF-hand_7"/>
    <property type="match status" value="2"/>
</dbReference>
<comment type="subcellular location">
    <subcellularLocation>
        <location evidence="1">Mitochondrion inner membrane</location>
        <topology evidence="1">Multi-pass membrane protein</topology>
    </subcellularLocation>
</comment>
<evidence type="ECO:0000256" key="13">
    <source>
        <dbReference type="SAM" id="MobiDB-lite"/>
    </source>
</evidence>
<dbReference type="PROSITE" id="PS50920">
    <property type="entry name" value="SOLCAR"/>
    <property type="match status" value="3"/>
</dbReference>
<evidence type="ECO:0000256" key="1">
    <source>
        <dbReference type="ARBA" id="ARBA00004448"/>
    </source>
</evidence>
<dbReference type="InterPro" id="IPR018108">
    <property type="entry name" value="MCP_transmembrane"/>
</dbReference>
<keyword evidence="3 12" id="KW-0813">Transport</keyword>
<evidence type="ECO:0000256" key="2">
    <source>
        <dbReference type="ARBA" id="ARBA00006375"/>
    </source>
</evidence>
<dbReference type="InterPro" id="IPR023395">
    <property type="entry name" value="MCP_dom_sf"/>
</dbReference>
<dbReference type="Proteomes" id="UP001217089">
    <property type="component" value="Unassembled WGS sequence"/>
</dbReference>
<evidence type="ECO:0000259" key="14">
    <source>
        <dbReference type="PROSITE" id="PS50222"/>
    </source>
</evidence>
<dbReference type="InterPro" id="IPR011992">
    <property type="entry name" value="EF-hand-dom_pair"/>
</dbReference>
<organism evidence="15 16">
    <name type="scientific">Tegillarca granosa</name>
    <name type="common">Malaysian cockle</name>
    <name type="synonym">Anadara granosa</name>
    <dbReference type="NCBI Taxonomy" id="220873"/>
    <lineage>
        <taxon>Eukaryota</taxon>
        <taxon>Metazoa</taxon>
        <taxon>Spiralia</taxon>
        <taxon>Lophotrochozoa</taxon>
        <taxon>Mollusca</taxon>
        <taxon>Bivalvia</taxon>
        <taxon>Autobranchia</taxon>
        <taxon>Pteriomorphia</taxon>
        <taxon>Arcoida</taxon>
        <taxon>Arcoidea</taxon>
        <taxon>Arcidae</taxon>
        <taxon>Tegillarca</taxon>
    </lineage>
</organism>
<sequence>MAGGKSSDKNEETMTPEEEKSLRKLFEKLDVNKDGKVDMDDLNKALHDMQVPQLPGHAKEFFKAHDSDHDGRIDFHEFVDYVREHEKRLREFFHTLDTNQDGSIDAGEIQESFRKLGVNVDRTEAERLLQRMDKDGTLKIDWTEWRDYLILSPTQNIHDILHYWRHATIIDIGENAIVPDDFTEEEMQTGMWWRHLVSGGAAGAVSRTCTAPLDRLKVLLQVHGSSKNNLGVMSGFKQMLDEGGIKSLWRGNGVNVIKIAPETALKFLAYEQVMNKVFNCLLLKRLFRGEDNHELSIVERLASGSLAGVTSQTIIYPMEVLKTRLALRKTGQYSGIFDCAKKVYKHEGIKVFYRGYIPNICGIIPYAGIDLAIYETLKSMYMKKNKNSDPGVLVLLACGTVSSTCGQLASYPLALIRTKLQAQDYSNSSGAKSTDTMSSLFLKIFKKEGIFGLYRGLAPNFMKVIPAVGISYVVYEKVRKQLGVKMT</sequence>
<keyword evidence="4 11" id="KW-0812">Transmembrane</keyword>
<dbReference type="SMART" id="SM00054">
    <property type="entry name" value="EFh"/>
    <property type="match status" value="4"/>
</dbReference>
<feature type="domain" description="EF-hand" evidence="14">
    <location>
        <begin position="17"/>
        <end position="52"/>
    </location>
</feature>
<dbReference type="InterPro" id="IPR018247">
    <property type="entry name" value="EF_Hand_1_Ca_BS"/>
</dbReference>
<name>A0ABQ9E3X4_TEGGR</name>
<dbReference type="InterPro" id="IPR002067">
    <property type="entry name" value="MCP"/>
</dbReference>
<feature type="domain" description="EF-hand" evidence="14">
    <location>
        <begin position="53"/>
        <end position="83"/>
    </location>
</feature>
<keyword evidence="6" id="KW-0999">Mitochondrion inner membrane</keyword>
<dbReference type="PROSITE" id="PS00018">
    <property type="entry name" value="EF_HAND_1"/>
    <property type="match status" value="2"/>
</dbReference>
<dbReference type="PANTHER" id="PTHR24089">
    <property type="entry name" value="SOLUTE CARRIER FAMILY 25"/>
    <property type="match status" value="1"/>
</dbReference>
<dbReference type="PROSITE" id="PS50222">
    <property type="entry name" value="EF_HAND_2"/>
    <property type="match status" value="4"/>
</dbReference>
<dbReference type="Gene3D" id="1.50.40.10">
    <property type="entry name" value="Mitochondrial carrier domain"/>
    <property type="match status" value="1"/>
</dbReference>
<evidence type="ECO:0000256" key="5">
    <source>
        <dbReference type="ARBA" id="ARBA00022737"/>
    </source>
</evidence>
<comment type="caution">
    <text evidence="15">The sequence shown here is derived from an EMBL/GenBank/DDBJ whole genome shotgun (WGS) entry which is preliminary data.</text>
</comment>
<dbReference type="Pfam" id="PF00153">
    <property type="entry name" value="Mito_carr"/>
    <property type="match status" value="3"/>
</dbReference>
<keyword evidence="10 11" id="KW-0472">Membrane</keyword>
<dbReference type="EMBL" id="JARBDR010000919">
    <property type="protein sequence ID" value="KAJ8300124.1"/>
    <property type="molecule type" value="Genomic_DNA"/>
</dbReference>
<evidence type="ECO:0000313" key="16">
    <source>
        <dbReference type="Proteomes" id="UP001217089"/>
    </source>
</evidence>
<evidence type="ECO:0000256" key="10">
    <source>
        <dbReference type="ARBA" id="ARBA00023136"/>
    </source>
</evidence>
<accession>A0ABQ9E3X4</accession>
<keyword evidence="7" id="KW-0106">Calcium</keyword>
<dbReference type="Gene3D" id="1.10.238.10">
    <property type="entry name" value="EF-hand"/>
    <property type="match status" value="2"/>
</dbReference>
<feature type="domain" description="EF-hand" evidence="14">
    <location>
        <begin position="84"/>
        <end position="119"/>
    </location>
</feature>
<dbReference type="InterPro" id="IPR002167">
    <property type="entry name" value="GDC-like"/>
</dbReference>
<evidence type="ECO:0000256" key="8">
    <source>
        <dbReference type="ARBA" id="ARBA00022989"/>
    </source>
</evidence>
<dbReference type="PRINTS" id="PR00928">
    <property type="entry name" value="GRAVESDC"/>
</dbReference>
<keyword evidence="9" id="KW-0496">Mitochondrion</keyword>
<feature type="repeat" description="Solcar" evidence="11">
    <location>
        <begin position="295"/>
        <end position="380"/>
    </location>
</feature>
<dbReference type="SUPFAM" id="SSF103506">
    <property type="entry name" value="Mitochondrial carrier"/>
    <property type="match status" value="1"/>
</dbReference>
<evidence type="ECO:0000256" key="4">
    <source>
        <dbReference type="ARBA" id="ARBA00022692"/>
    </source>
</evidence>
<proteinExistence type="inferred from homology"/>
<keyword evidence="5" id="KW-0677">Repeat</keyword>
<feature type="repeat" description="Solcar" evidence="11">
    <location>
        <begin position="190"/>
        <end position="276"/>
    </location>
</feature>
<keyword evidence="16" id="KW-1185">Reference proteome</keyword>
<dbReference type="InterPro" id="IPR002048">
    <property type="entry name" value="EF_hand_dom"/>
</dbReference>
<dbReference type="PRINTS" id="PR00926">
    <property type="entry name" value="MITOCARRIER"/>
</dbReference>